<evidence type="ECO:0000259" key="5">
    <source>
        <dbReference type="Pfam" id="PF00254"/>
    </source>
</evidence>
<dbReference type="SUPFAM" id="SSF54534">
    <property type="entry name" value="FKBP-like"/>
    <property type="match status" value="1"/>
</dbReference>
<dbReference type="RefSeq" id="WP_117508420.1">
    <property type="nucleotide sequence ID" value="NZ_DAWDUM010000014.1"/>
</dbReference>
<keyword evidence="3" id="KW-0413">Isomerase</keyword>
<proteinExistence type="predicted"/>
<dbReference type="Pfam" id="PF00254">
    <property type="entry name" value="FKBP_C"/>
    <property type="match status" value="1"/>
</dbReference>
<evidence type="ECO:0000313" key="7">
    <source>
        <dbReference type="Proteomes" id="UP001205035"/>
    </source>
</evidence>
<comment type="caution">
    <text evidence="6">The sequence shown here is derived from an EMBL/GenBank/DDBJ whole genome shotgun (WGS) entry which is preliminary data.</text>
</comment>
<dbReference type="Gene3D" id="3.10.50.40">
    <property type="match status" value="1"/>
</dbReference>
<keyword evidence="4" id="KW-0732">Signal</keyword>
<dbReference type="GeneID" id="59809445"/>
<evidence type="ECO:0000256" key="1">
    <source>
        <dbReference type="ARBA" id="ARBA00000971"/>
    </source>
</evidence>
<keyword evidence="3" id="KW-0697">Rotamase</keyword>
<name>A0AAJ1FFT5_9BACT</name>
<accession>A0AAJ1FFT5</accession>
<evidence type="ECO:0000256" key="3">
    <source>
        <dbReference type="ARBA" id="ARBA00023110"/>
    </source>
</evidence>
<dbReference type="AlphaFoldDB" id="A0AAJ1FFT5"/>
<feature type="chain" id="PRO_5042482722" description="peptidylprolyl isomerase" evidence="4">
    <location>
        <begin position="18"/>
        <end position="222"/>
    </location>
</feature>
<dbReference type="Proteomes" id="UP001205035">
    <property type="component" value="Unassembled WGS sequence"/>
</dbReference>
<dbReference type="EMBL" id="JANGBQ010000003">
    <property type="protein sequence ID" value="MCQ5081860.1"/>
    <property type="molecule type" value="Genomic_DNA"/>
</dbReference>
<evidence type="ECO:0000256" key="2">
    <source>
        <dbReference type="ARBA" id="ARBA00013194"/>
    </source>
</evidence>
<feature type="signal peptide" evidence="4">
    <location>
        <begin position="1"/>
        <end position="17"/>
    </location>
</feature>
<gene>
    <name evidence="6" type="ORF">NE651_03025</name>
</gene>
<organism evidence="6 7">
    <name type="scientific">Alistipes onderdonkii</name>
    <dbReference type="NCBI Taxonomy" id="328813"/>
    <lineage>
        <taxon>Bacteria</taxon>
        <taxon>Pseudomonadati</taxon>
        <taxon>Bacteroidota</taxon>
        <taxon>Bacteroidia</taxon>
        <taxon>Bacteroidales</taxon>
        <taxon>Rikenellaceae</taxon>
        <taxon>Alistipes</taxon>
    </lineage>
</organism>
<protein>
    <recommendedName>
        <fullName evidence="2">peptidylprolyl isomerase</fullName>
        <ecNumber evidence="2">5.2.1.8</ecNumber>
    </recommendedName>
</protein>
<dbReference type="InterPro" id="IPR001179">
    <property type="entry name" value="PPIase_FKBP_dom"/>
</dbReference>
<sequence length="222" mass="24711">MKRLLIICLSAALVSLAGCSDDEDIQPAQKEKIVSFLTGTHAPRLVAEENLEEGSNQPYYTVSGDAVYRYITDIYNPDRVNWPEVTPTSTVKITFRAYVFTYANIVTTGSENNWTVPYYTNDAALKSFLEGRGLNTEWWTFEPLTVDMRHPGIIKGMADALLGCREGDAVEVYMTYNMAYGDDYFGIIPKESPIAWFFTVDAVDPVDPVDPENPGGPVEPAN</sequence>
<dbReference type="InterPro" id="IPR046357">
    <property type="entry name" value="PPIase_dom_sf"/>
</dbReference>
<evidence type="ECO:0000313" key="6">
    <source>
        <dbReference type="EMBL" id="MCQ5081860.1"/>
    </source>
</evidence>
<reference evidence="6" key="1">
    <citation type="submission" date="2022-06" db="EMBL/GenBank/DDBJ databases">
        <title>Isolation of gut microbiota from human fecal samples.</title>
        <authorList>
            <person name="Pamer E.G."/>
            <person name="Barat B."/>
            <person name="Waligurski E."/>
            <person name="Medina S."/>
            <person name="Paddock L."/>
            <person name="Mostad J."/>
        </authorList>
    </citation>
    <scope>NUCLEOTIDE SEQUENCE</scope>
    <source>
        <strain evidence="6">DFI.6.22</strain>
    </source>
</reference>
<comment type="catalytic activity">
    <reaction evidence="1">
        <text>[protein]-peptidylproline (omega=180) = [protein]-peptidylproline (omega=0)</text>
        <dbReference type="Rhea" id="RHEA:16237"/>
        <dbReference type="Rhea" id="RHEA-COMP:10747"/>
        <dbReference type="Rhea" id="RHEA-COMP:10748"/>
        <dbReference type="ChEBI" id="CHEBI:83833"/>
        <dbReference type="ChEBI" id="CHEBI:83834"/>
        <dbReference type="EC" id="5.2.1.8"/>
    </reaction>
</comment>
<dbReference type="EC" id="5.2.1.8" evidence="2"/>
<evidence type="ECO:0000256" key="4">
    <source>
        <dbReference type="SAM" id="SignalP"/>
    </source>
</evidence>
<dbReference type="GO" id="GO:0003755">
    <property type="term" value="F:peptidyl-prolyl cis-trans isomerase activity"/>
    <property type="evidence" value="ECO:0007669"/>
    <property type="project" value="UniProtKB-KW"/>
</dbReference>
<feature type="domain" description="PPIase FKBP-type" evidence="5">
    <location>
        <begin position="140"/>
        <end position="194"/>
    </location>
</feature>
<dbReference type="PROSITE" id="PS51257">
    <property type="entry name" value="PROKAR_LIPOPROTEIN"/>
    <property type="match status" value="1"/>
</dbReference>